<keyword evidence="4" id="KW-1003">Cell membrane</keyword>
<evidence type="ECO:0000256" key="4">
    <source>
        <dbReference type="ARBA" id="ARBA00022475"/>
    </source>
</evidence>
<evidence type="ECO:0000256" key="5">
    <source>
        <dbReference type="ARBA" id="ARBA00022692"/>
    </source>
</evidence>
<gene>
    <name evidence="9" type="ORF">GCM10007874_15710</name>
</gene>
<comment type="caution">
    <text evidence="9">The sequence shown here is derived from an EMBL/GenBank/DDBJ whole genome shotgun (WGS) entry which is preliminary data.</text>
</comment>
<feature type="transmembrane region" description="Helical" evidence="8">
    <location>
        <begin position="129"/>
        <end position="157"/>
    </location>
</feature>
<dbReference type="Proteomes" id="UP001156882">
    <property type="component" value="Unassembled WGS sequence"/>
</dbReference>
<feature type="transmembrane region" description="Helical" evidence="8">
    <location>
        <begin position="329"/>
        <end position="349"/>
    </location>
</feature>
<dbReference type="PANTHER" id="PTHR30472:SF70">
    <property type="entry name" value="MOLYBDATE IMPORT SYSTEM PERMEASE PROTEIN MOLB"/>
    <property type="match status" value="1"/>
</dbReference>
<evidence type="ECO:0000313" key="9">
    <source>
        <dbReference type="EMBL" id="GLS18554.1"/>
    </source>
</evidence>
<feature type="transmembrane region" description="Helical" evidence="8">
    <location>
        <begin position="222"/>
        <end position="242"/>
    </location>
</feature>
<dbReference type="EMBL" id="BSPC01000014">
    <property type="protein sequence ID" value="GLS18554.1"/>
    <property type="molecule type" value="Genomic_DNA"/>
</dbReference>
<evidence type="ECO:0000256" key="2">
    <source>
        <dbReference type="ARBA" id="ARBA00007935"/>
    </source>
</evidence>
<dbReference type="InterPro" id="IPR000522">
    <property type="entry name" value="ABC_transptr_permease_BtuC"/>
</dbReference>
<protein>
    <submittedName>
        <fullName evidence="9">Iron ABC transporter permease</fullName>
    </submittedName>
</protein>
<evidence type="ECO:0000256" key="1">
    <source>
        <dbReference type="ARBA" id="ARBA00004651"/>
    </source>
</evidence>
<organism evidence="9 10">
    <name type="scientific">Labrys miyagiensis</name>
    <dbReference type="NCBI Taxonomy" id="346912"/>
    <lineage>
        <taxon>Bacteria</taxon>
        <taxon>Pseudomonadati</taxon>
        <taxon>Pseudomonadota</taxon>
        <taxon>Alphaproteobacteria</taxon>
        <taxon>Hyphomicrobiales</taxon>
        <taxon>Xanthobacteraceae</taxon>
        <taxon>Labrys</taxon>
    </lineage>
</organism>
<dbReference type="CDD" id="cd06550">
    <property type="entry name" value="TM_ABC_iron-siderophores_like"/>
    <property type="match status" value="1"/>
</dbReference>
<feature type="transmembrane region" description="Helical" evidence="8">
    <location>
        <begin position="262"/>
        <end position="292"/>
    </location>
</feature>
<evidence type="ECO:0000256" key="8">
    <source>
        <dbReference type="SAM" id="Phobius"/>
    </source>
</evidence>
<evidence type="ECO:0000256" key="7">
    <source>
        <dbReference type="ARBA" id="ARBA00023136"/>
    </source>
</evidence>
<comment type="similarity">
    <text evidence="2">Belongs to the binding-protein-dependent transport system permease family. FecCD subfamily.</text>
</comment>
<keyword evidence="3" id="KW-0813">Transport</keyword>
<feature type="transmembrane region" description="Helical" evidence="8">
    <location>
        <begin position="26"/>
        <end position="50"/>
    </location>
</feature>
<sequence length="358" mass="37685">MTSKVRAPKEGVFHREDRGRLTNAGIVMACLVILLVVAIAASLSCGRYAISLRELRIIILGWFSLGPGHNGVPEPVWRVVELVRVPRMLIGGFVGGGLALSGAALQGVFRNPLVDPQVIGVSSGAAFGGVGAILLGLGTVGVWSMAFCFGLNALLLVILMSRDSGRSSILMLVLAGIVVSALFSALISLVTYFANPNDTLPAIVFWLMGSFAGSTPGRALYMVPVITLFALPLLLMGFRINILSLGDEEAKALGLRVESTRWLTLGCVTGITAASVANSGIVGWVGLVIPHFARALVGPDHRRLLPASALLGASFMLFIDTLARSAIAAEIPLGVLTALVGAPVFLVLLRRTQREGWQ</sequence>
<keyword evidence="6 8" id="KW-1133">Transmembrane helix</keyword>
<keyword evidence="7 8" id="KW-0472">Membrane</keyword>
<evidence type="ECO:0000313" key="10">
    <source>
        <dbReference type="Proteomes" id="UP001156882"/>
    </source>
</evidence>
<dbReference type="RefSeq" id="WP_284311419.1">
    <property type="nucleotide sequence ID" value="NZ_BSPC01000014.1"/>
</dbReference>
<accession>A0ABQ6CIK9</accession>
<reference evidence="10" key="1">
    <citation type="journal article" date="2019" name="Int. J. Syst. Evol. Microbiol.">
        <title>The Global Catalogue of Microorganisms (GCM) 10K type strain sequencing project: providing services to taxonomists for standard genome sequencing and annotation.</title>
        <authorList>
            <consortium name="The Broad Institute Genomics Platform"/>
            <consortium name="The Broad Institute Genome Sequencing Center for Infectious Disease"/>
            <person name="Wu L."/>
            <person name="Ma J."/>
        </authorList>
    </citation>
    <scope>NUCLEOTIDE SEQUENCE [LARGE SCALE GENOMIC DNA]</scope>
    <source>
        <strain evidence="10">NBRC 101365</strain>
    </source>
</reference>
<keyword evidence="5 8" id="KW-0812">Transmembrane</keyword>
<dbReference type="Pfam" id="PF01032">
    <property type="entry name" value="FecCD"/>
    <property type="match status" value="1"/>
</dbReference>
<dbReference type="InterPro" id="IPR037294">
    <property type="entry name" value="ABC_BtuC-like"/>
</dbReference>
<keyword evidence="10" id="KW-1185">Reference proteome</keyword>
<evidence type="ECO:0000256" key="6">
    <source>
        <dbReference type="ARBA" id="ARBA00022989"/>
    </source>
</evidence>
<dbReference type="PANTHER" id="PTHR30472">
    <property type="entry name" value="FERRIC ENTEROBACTIN TRANSPORT SYSTEM PERMEASE PROTEIN"/>
    <property type="match status" value="1"/>
</dbReference>
<feature type="transmembrane region" description="Helical" evidence="8">
    <location>
        <begin position="169"/>
        <end position="193"/>
    </location>
</feature>
<dbReference type="Gene3D" id="1.10.3470.10">
    <property type="entry name" value="ABC transporter involved in vitamin B12 uptake, BtuC"/>
    <property type="match status" value="1"/>
</dbReference>
<dbReference type="SUPFAM" id="SSF81345">
    <property type="entry name" value="ABC transporter involved in vitamin B12 uptake, BtuC"/>
    <property type="match status" value="1"/>
</dbReference>
<evidence type="ECO:0000256" key="3">
    <source>
        <dbReference type="ARBA" id="ARBA00022448"/>
    </source>
</evidence>
<comment type="subcellular location">
    <subcellularLocation>
        <location evidence="1">Cell membrane</location>
        <topology evidence="1">Multi-pass membrane protein</topology>
    </subcellularLocation>
</comment>
<proteinExistence type="inferred from homology"/>
<feature type="transmembrane region" description="Helical" evidence="8">
    <location>
        <begin position="88"/>
        <end position="109"/>
    </location>
</feature>
<name>A0ABQ6CIK9_9HYPH</name>